<dbReference type="EC" id="3.2.2.21" evidence="2"/>
<dbReference type="Pfam" id="PF00730">
    <property type="entry name" value="HhH-GPD"/>
    <property type="match status" value="1"/>
</dbReference>
<dbReference type="Gene3D" id="1.10.1670.40">
    <property type="match status" value="1"/>
</dbReference>
<keyword evidence="3" id="KW-0227">DNA damage</keyword>
<dbReference type="Proteomes" id="UP001165679">
    <property type="component" value="Unassembled WGS sequence"/>
</dbReference>
<dbReference type="PANTHER" id="PTHR43003">
    <property type="entry name" value="DNA-3-METHYLADENINE GLYCOSYLASE"/>
    <property type="match status" value="1"/>
</dbReference>
<proteinExistence type="predicted"/>
<protein>
    <recommendedName>
        <fullName evidence="2">DNA-3-methyladenine glycosylase II</fullName>
        <ecNumber evidence="2">3.2.2.21</ecNumber>
    </recommendedName>
</protein>
<dbReference type="CDD" id="cd00056">
    <property type="entry name" value="ENDO3c"/>
    <property type="match status" value="1"/>
</dbReference>
<dbReference type="GO" id="GO:0008725">
    <property type="term" value="F:DNA-3-methyladenine glycosylase activity"/>
    <property type="evidence" value="ECO:0007669"/>
    <property type="project" value="TreeGrafter"/>
</dbReference>
<reference evidence="6" key="2">
    <citation type="submission" date="2022-10" db="EMBL/GenBank/DDBJ databases">
        <authorList>
            <person name="Trinh H.N."/>
        </authorList>
    </citation>
    <scope>NUCLEOTIDE SEQUENCE</scope>
    <source>
        <strain evidence="6">RN2-1</strain>
    </source>
</reference>
<dbReference type="InterPro" id="IPR003265">
    <property type="entry name" value="HhH-GPD_domain"/>
</dbReference>
<comment type="caution">
    <text evidence="6">The sequence shown here is derived from an EMBL/GenBank/DDBJ whole genome shotgun (WGS) entry which is preliminary data.</text>
</comment>
<comment type="catalytic activity">
    <reaction evidence="1">
        <text>Hydrolysis of alkylated DNA, releasing 3-methyladenine, 3-methylguanine, 7-methylguanine and 7-methyladenine.</text>
        <dbReference type="EC" id="3.2.2.21"/>
    </reaction>
</comment>
<dbReference type="InterPro" id="IPR051912">
    <property type="entry name" value="Alkylbase_DNA_Glycosylase/TA"/>
</dbReference>
<sequence length="188" mass="19905">MAGPLPWRRRPDGFPGLLQAIMGQQISNQAAAAIWKRLAALPGALDPAGLLALDDDALRAAGLSRPKMAHARALAEAFADGRLDAGRLAGMDDTAAIAAIAAVRGMGPWTAEVYLLFALQRPDVFPAGDVALAASAAHLKGLPARPAPAALRALAERWRPHRALAARLLWHHWRHVTGRPAMDDLPAV</sequence>
<dbReference type="InterPro" id="IPR011257">
    <property type="entry name" value="DNA_glycosylase"/>
</dbReference>
<feature type="domain" description="HhH-GPD" evidence="5">
    <location>
        <begin position="22"/>
        <end position="174"/>
    </location>
</feature>
<dbReference type="GO" id="GO:0006307">
    <property type="term" value="P:DNA alkylation repair"/>
    <property type="evidence" value="ECO:0007669"/>
    <property type="project" value="TreeGrafter"/>
</dbReference>
<evidence type="ECO:0000313" key="7">
    <source>
        <dbReference type="Proteomes" id="UP001165679"/>
    </source>
</evidence>
<gene>
    <name evidence="6" type="ORF">OL599_21155</name>
</gene>
<dbReference type="GO" id="GO:0006285">
    <property type="term" value="P:base-excision repair, AP site formation"/>
    <property type="evidence" value="ECO:0007669"/>
    <property type="project" value="TreeGrafter"/>
</dbReference>
<reference evidence="6" key="1">
    <citation type="submission" date="2022-09" db="EMBL/GenBank/DDBJ databases">
        <title>Rhodovastum sp. nov. RN2-1 isolated from soil in Seongnam, South Korea.</title>
        <authorList>
            <person name="Le N.T."/>
        </authorList>
    </citation>
    <scope>NUCLEOTIDE SEQUENCE</scope>
    <source>
        <strain evidence="6">RN2-1</strain>
    </source>
</reference>
<dbReference type="Gene3D" id="1.10.340.30">
    <property type="entry name" value="Hypothetical protein, domain 2"/>
    <property type="match status" value="1"/>
</dbReference>
<dbReference type="SUPFAM" id="SSF48150">
    <property type="entry name" value="DNA-glycosylase"/>
    <property type="match status" value="1"/>
</dbReference>
<dbReference type="GO" id="GO:0032131">
    <property type="term" value="F:alkylated DNA binding"/>
    <property type="evidence" value="ECO:0007669"/>
    <property type="project" value="TreeGrafter"/>
</dbReference>
<accession>A0AA41YR75</accession>
<organism evidence="6 7">
    <name type="scientific">Limobrevibacterium gyesilva</name>
    <dbReference type="NCBI Taxonomy" id="2991712"/>
    <lineage>
        <taxon>Bacteria</taxon>
        <taxon>Pseudomonadati</taxon>
        <taxon>Pseudomonadota</taxon>
        <taxon>Alphaproteobacteria</taxon>
        <taxon>Acetobacterales</taxon>
        <taxon>Acetobacteraceae</taxon>
        <taxon>Limobrevibacterium</taxon>
    </lineage>
</organism>
<evidence type="ECO:0000256" key="2">
    <source>
        <dbReference type="ARBA" id="ARBA00012000"/>
    </source>
</evidence>
<dbReference type="GO" id="GO:0005737">
    <property type="term" value="C:cytoplasm"/>
    <property type="evidence" value="ECO:0007669"/>
    <property type="project" value="TreeGrafter"/>
</dbReference>
<name>A0AA41YR75_9PROT</name>
<dbReference type="EMBL" id="JAPDNT010000029">
    <property type="protein sequence ID" value="MCW3477082.1"/>
    <property type="molecule type" value="Genomic_DNA"/>
</dbReference>
<dbReference type="SMART" id="SM00478">
    <property type="entry name" value="ENDO3c"/>
    <property type="match status" value="1"/>
</dbReference>
<evidence type="ECO:0000256" key="4">
    <source>
        <dbReference type="ARBA" id="ARBA00023204"/>
    </source>
</evidence>
<keyword evidence="4" id="KW-0234">DNA repair</keyword>
<evidence type="ECO:0000259" key="5">
    <source>
        <dbReference type="SMART" id="SM00478"/>
    </source>
</evidence>
<dbReference type="AlphaFoldDB" id="A0AA41YR75"/>
<keyword evidence="7" id="KW-1185">Reference proteome</keyword>
<dbReference type="GO" id="GO:0032993">
    <property type="term" value="C:protein-DNA complex"/>
    <property type="evidence" value="ECO:0007669"/>
    <property type="project" value="TreeGrafter"/>
</dbReference>
<evidence type="ECO:0000256" key="1">
    <source>
        <dbReference type="ARBA" id="ARBA00000086"/>
    </source>
</evidence>
<evidence type="ECO:0000256" key="3">
    <source>
        <dbReference type="ARBA" id="ARBA00022763"/>
    </source>
</evidence>
<dbReference type="PANTHER" id="PTHR43003:SF5">
    <property type="entry name" value="DNA-3-METHYLADENINE GLYCOSYLASE"/>
    <property type="match status" value="1"/>
</dbReference>
<evidence type="ECO:0000313" key="6">
    <source>
        <dbReference type="EMBL" id="MCW3477082.1"/>
    </source>
</evidence>
<dbReference type="GO" id="GO:0043916">
    <property type="term" value="F:DNA-7-methylguanine glycosylase activity"/>
    <property type="evidence" value="ECO:0007669"/>
    <property type="project" value="TreeGrafter"/>
</dbReference>
<dbReference type="RefSeq" id="WP_264715998.1">
    <property type="nucleotide sequence ID" value="NZ_JAPDNT010000029.1"/>
</dbReference>